<gene>
    <name evidence="3" type="ORF">A3J59_02415</name>
</gene>
<dbReference type="Pfam" id="PF08484">
    <property type="entry name" value="Methyltransf_14"/>
    <property type="match status" value="1"/>
</dbReference>
<protein>
    <recommendedName>
        <fullName evidence="5">C-methyltransferase domain-containing protein</fullName>
    </recommendedName>
</protein>
<dbReference type="InterPro" id="IPR029063">
    <property type="entry name" value="SAM-dependent_MTases_sf"/>
</dbReference>
<evidence type="ECO:0008006" key="5">
    <source>
        <dbReference type="Google" id="ProtNLM"/>
    </source>
</evidence>
<dbReference type="InterPro" id="IPR013630">
    <property type="entry name" value="Methyltransf_Zn-bd_dom_put"/>
</dbReference>
<dbReference type="Gene3D" id="3.40.50.720">
    <property type="entry name" value="NAD(P)-binding Rossmann-like Domain"/>
    <property type="match status" value="1"/>
</dbReference>
<feature type="domain" description="C-methyltransferase" evidence="2">
    <location>
        <begin position="235"/>
        <end position="385"/>
    </location>
</feature>
<accession>A0A1G1YGB9</accession>
<evidence type="ECO:0000313" key="3">
    <source>
        <dbReference type="EMBL" id="OGY51301.1"/>
    </source>
</evidence>
<evidence type="ECO:0000259" key="2">
    <source>
        <dbReference type="Pfam" id="PF08484"/>
    </source>
</evidence>
<proteinExistence type="predicted"/>
<sequence length="391" mass="43827">MSDIHLKPVIDFGKMPIANAFLTPDQFAAEFFYPMVVGFDPATAAIGLVHRVPPEKMFHDHYAFFSSTSKGMQRHFHETAEKLLPYAKQGLVVEVGSNDGIMLEAWKELGVPAIGVEPSSNVAEVSLERGHRVITAFMNEQTVQEILGQGNVSLVYGANVSCHIEGFEAYLQAVSRLIGREGVFVFEDPYFIDIVEKTSYDQIYDEHVWYFTVTFINTMLRPFDLQVFDCEHLDTHGGSMRMYVGHPDTHPVKPGVAAWLAKEKDLERQLTVLAANIKQSKVKLLEILSNVKKEGKKICGFGATSKGVIICNYCGIGPDLIPFITDNTPAKQGTYYPGVHIPIRPQEAFKAVDYAFLFAWNHFKEISASQSWFTKQGGRWITHVPQPHVIT</sequence>
<dbReference type="Gene3D" id="3.40.50.150">
    <property type="entry name" value="Vaccinia Virus protein VP39"/>
    <property type="match status" value="1"/>
</dbReference>
<dbReference type="Proteomes" id="UP000177310">
    <property type="component" value="Unassembled WGS sequence"/>
</dbReference>
<dbReference type="Pfam" id="PF08421">
    <property type="entry name" value="Methyltransf_13"/>
    <property type="match status" value="1"/>
</dbReference>
<dbReference type="InterPro" id="IPR038576">
    <property type="entry name" value="Methyltransf_Zn-bd_dom_put_sf"/>
</dbReference>
<feature type="domain" description="Methyltransferase putative zinc binding" evidence="1">
    <location>
        <begin position="6"/>
        <end position="58"/>
    </location>
</feature>
<dbReference type="Gene3D" id="6.20.50.110">
    <property type="entry name" value="Methyltransferase, zinc-binding domain"/>
    <property type="match status" value="1"/>
</dbReference>
<evidence type="ECO:0000313" key="4">
    <source>
        <dbReference type="Proteomes" id="UP000177310"/>
    </source>
</evidence>
<name>A0A1G1YGB9_9BACT</name>
<dbReference type="STRING" id="1797542.A3J59_02415"/>
<reference evidence="3 4" key="1">
    <citation type="journal article" date="2016" name="Nat. Commun.">
        <title>Thousands of microbial genomes shed light on interconnected biogeochemical processes in an aquifer system.</title>
        <authorList>
            <person name="Anantharaman K."/>
            <person name="Brown C.T."/>
            <person name="Hug L.A."/>
            <person name="Sharon I."/>
            <person name="Castelle C.J."/>
            <person name="Probst A.J."/>
            <person name="Thomas B.C."/>
            <person name="Singh A."/>
            <person name="Wilkins M.J."/>
            <person name="Karaoz U."/>
            <person name="Brodie E.L."/>
            <person name="Williams K.H."/>
            <person name="Hubbard S.S."/>
            <person name="Banfield J.F."/>
        </authorList>
    </citation>
    <scope>NUCLEOTIDE SEQUENCE [LARGE SCALE GENOMIC DNA]</scope>
</reference>
<dbReference type="EMBL" id="MHIL01000020">
    <property type="protein sequence ID" value="OGY51301.1"/>
    <property type="molecule type" value="Genomic_DNA"/>
</dbReference>
<dbReference type="SUPFAM" id="SSF53335">
    <property type="entry name" value="S-adenosyl-L-methionine-dependent methyltransferases"/>
    <property type="match status" value="1"/>
</dbReference>
<comment type="caution">
    <text evidence="3">The sequence shown here is derived from an EMBL/GenBank/DDBJ whole genome shotgun (WGS) entry which is preliminary data.</text>
</comment>
<dbReference type="AlphaFoldDB" id="A0A1G1YGB9"/>
<dbReference type="Pfam" id="PF13489">
    <property type="entry name" value="Methyltransf_23"/>
    <property type="match status" value="1"/>
</dbReference>
<evidence type="ECO:0000259" key="1">
    <source>
        <dbReference type="Pfam" id="PF08421"/>
    </source>
</evidence>
<dbReference type="InterPro" id="IPR013691">
    <property type="entry name" value="MeTrfase_14"/>
</dbReference>
<organism evidence="3 4">
    <name type="scientific">Candidatus Buchananbacteria bacterium RIFCSPHIGHO2_02_FULL_56_16</name>
    <dbReference type="NCBI Taxonomy" id="1797542"/>
    <lineage>
        <taxon>Bacteria</taxon>
        <taxon>Candidatus Buchananiibacteriota</taxon>
    </lineage>
</organism>